<reference evidence="2 3" key="1">
    <citation type="journal article" date="2018" name="Science">
        <title>The opium poppy genome and morphinan production.</title>
        <authorList>
            <person name="Guo L."/>
            <person name="Winzer T."/>
            <person name="Yang X."/>
            <person name="Li Y."/>
            <person name="Ning Z."/>
            <person name="He Z."/>
            <person name="Teodor R."/>
            <person name="Lu Y."/>
            <person name="Bowser T.A."/>
            <person name="Graham I.A."/>
            <person name="Ye K."/>
        </authorList>
    </citation>
    <scope>NUCLEOTIDE SEQUENCE [LARGE SCALE GENOMIC DNA]</scope>
    <source>
        <strain evidence="3">cv. HN1</strain>
        <tissue evidence="2">Leaves</tissue>
    </source>
</reference>
<evidence type="ECO:0000313" key="3">
    <source>
        <dbReference type="Proteomes" id="UP000316621"/>
    </source>
</evidence>
<evidence type="ECO:0000313" key="2">
    <source>
        <dbReference type="EMBL" id="RZC84367.1"/>
    </source>
</evidence>
<dbReference type="EMBL" id="CM010725">
    <property type="protein sequence ID" value="RZC84367.1"/>
    <property type="molecule type" value="Genomic_DNA"/>
</dbReference>
<organism evidence="2 3">
    <name type="scientific">Papaver somniferum</name>
    <name type="common">Opium poppy</name>
    <dbReference type="NCBI Taxonomy" id="3469"/>
    <lineage>
        <taxon>Eukaryota</taxon>
        <taxon>Viridiplantae</taxon>
        <taxon>Streptophyta</taxon>
        <taxon>Embryophyta</taxon>
        <taxon>Tracheophyta</taxon>
        <taxon>Spermatophyta</taxon>
        <taxon>Magnoliopsida</taxon>
        <taxon>Ranunculales</taxon>
        <taxon>Papaveraceae</taxon>
        <taxon>Papaveroideae</taxon>
        <taxon>Papaver</taxon>
    </lineage>
</organism>
<proteinExistence type="predicted"/>
<dbReference type="AlphaFoldDB" id="A0A4Y7LHB8"/>
<dbReference type="InterPro" id="IPR019183">
    <property type="entry name" value="NAA25_NatB_aux_su"/>
</dbReference>
<keyword evidence="1" id="KW-0175">Coiled coil</keyword>
<name>A0A4Y7LHB8_PAPSO</name>
<gene>
    <name evidence="2" type="ORF">C5167_047153</name>
</gene>
<dbReference type="Proteomes" id="UP000316621">
    <property type="component" value="Chromosome 11"/>
</dbReference>
<dbReference type="Gramene" id="RZC84367">
    <property type="protein sequence ID" value="RZC84367"/>
    <property type="gene ID" value="C5167_047153"/>
</dbReference>
<accession>A0A4Y7LHB8</accession>
<dbReference type="STRING" id="3469.A0A4Y7LHB8"/>
<keyword evidence="3" id="KW-1185">Reference proteome</keyword>
<evidence type="ECO:0000256" key="1">
    <source>
        <dbReference type="SAM" id="Coils"/>
    </source>
</evidence>
<sequence length="966" mass="111286">MVKTGDEVISQEMTQLMTDVLYAAPPSTLLEEAELLKKCKRAIDAVHKLEIALSWQVCFAYIHKRMRRPLEEQKLVKLAMDVADKLAKDPDDAFNGLVHYLFNCIGYGVDVLAACYTRLLKEKEEEKKKKEKDKVNETENEKDKDIELLLLRLFRCNVYECDYPAQRKVPREVALLKPHERTRQLESTDKSLLKLAKACFEESSKKIELKEPDALLFISMLENLEEYGDALKILKKLPPKDEMQRIKTSHSVMSLLKAFLHPSGFPSQSTGLGRLLALQKNYSDATAVFQGLLEKGTNDWKCFLDYLDSLLEDASRWSTRTGDGQALPRPLSRDKLETASAFVKKLQQSTVPYWADIKIEFRKSLLDGGIRHEGMQLPICKYFDRFGHLPTFISDIEKFLEVLVLEERRTLCGCLQTYLGEDNDESRSILKRITFSGIEEWFGFPFELSIKDIATRNLKIGHTYVKNLQYKEYLDFREGQDLYMACNALVQLFWRTKNVGYLVEAIMVLEFGSKNHRYQALNVNNILWETFWEHIVPGMLASPHLEDLGGLLRLYSGFMDHHLSDVRERTFNAYATGDHALAIKLGYFTRRLKTSHQYVISEVESMVLEVKHSVEKFGKLKKMKSWSEELQKQFIEKSKSVTLNDDPRSRPWWTPTPNVNHHKGTFDGENVVYKNRKLQCESLRKSYWSRTIERRSLLLSLITYALQSPPVCGMIVFSNTSHKILKLHEINNKYLESLELTRDEALDLITKVAEGRPFENEKVDIISLMTYGVFSSEDTVQLDMVSRMISTFVADKLEDKQLPVSFRGDDLALLSQIVAEPLAWMSLLFEVCIEFYGSKSKNLKRSNKELIGNTFIQSIKCLIGESTKIIDGIEAALNKELAVPSTGWQDFLSSGVEEEETMCASSKFTYYSRCKKRVELQNCKWGDIVSPEKDFGGDFNDLQMEEPSESFKKEETLKMCFEIITF</sequence>
<dbReference type="Pfam" id="PF09797">
    <property type="entry name" value="NatB_MDM20"/>
    <property type="match status" value="1"/>
</dbReference>
<feature type="coiled-coil region" evidence="1">
    <location>
        <begin position="113"/>
        <end position="148"/>
    </location>
</feature>
<protein>
    <submittedName>
        <fullName evidence="2">Uncharacterized protein</fullName>
    </submittedName>
</protein>